<gene>
    <name evidence="1" type="ORF">CWI37_0716p0010</name>
</gene>
<protein>
    <submittedName>
        <fullName evidence="1">Putative acetyl-transferase</fullName>
    </submittedName>
</protein>
<sequence length="238" mass="28000">MFLLFLIVITAQPYRFIYFLSNNQSFKHPDQICDDMLNIYKEFNLDLKKEEIFGDVQRFNVFQYRNNKELIASLFINLDTYYGMKNKNIISCPIMEIYSVFVDEKYRGKKIGPKLILESVKFLKNMYKLNDDTLVALHLNPKDKMMNVSYSIYIKMGFDKSSFVTNGPNFFQYKLEEIPSLIDPVVLVNNPSFSKYKGWFFAMYCPINNIHMPDSKMETGLLSEYGSKLRKILLDSSN</sequence>
<dbReference type="AlphaFoldDB" id="A0A4Q9L1Y4"/>
<comment type="caution">
    <text evidence="1">The sequence shown here is derived from an EMBL/GenBank/DDBJ whole genome shotgun (WGS) entry which is preliminary data.</text>
</comment>
<accession>A0A4Q9L1Y4</accession>
<dbReference type="InterPro" id="IPR016181">
    <property type="entry name" value="Acyl_CoA_acyltransferase"/>
</dbReference>
<evidence type="ECO:0000313" key="1">
    <source>
        <dbReference type="EMBL" id="TBU01409.1"/>
    </source>
</evidence>
<dbReference type="GO" id="GO:0016740">
    <property type="term" value="F:transferase activity"/>
    <property type="evidence" value="ECO:0007669"/>
    <property type="project" value="UniProtKB-KW"/>
</dbReference>
<dbReference type="Gene3D" id="3.40.630.30">
    <property type="match status" value="1"/>
</dbReference>
<organism evidence="1 2">
    <name type="scientific">Hamiltosporidium tvaerminnensis</name>
    <dbReference type="NCBI Taxonomy" id="1176355"/>
    <lineage>
        <taxon>Eukaryota</taxon>
        <taxon>Fungi</taxon>
        <taxon>Fungi incertae sedis</taxon>
        <taxon>Microsporidia</taxon>
        <taxon>Dubosqiidae</taxon>
        <taxon>Hamiltosporidium</taxon>
    </lineage>
</organism>
<reference evidence="1 2" key="1">
    <citation type="submission" date="2017-12" db="EMBL/GenBank/DDBJ databases">
        <authorList>
            <person name="Pombert J.-F."/>
            <person name="Haag K.L."/>
            <person name="Ebert D."/>
        </authorList>
    </citation>
    <scope>NUCLEOTIDE SEQUENCE [LARGE SCALE GENOMIC DNA]</scope>
    <source>
        <strain evidence="1">FI-OER-3-3</strain>
    </source>
</reference>
<evidence type="ECO:0000313" key="2">
    <source>
        <dbReference type="Proteomes" id="UP000292362"/>
    </source>
</evidence>
<dbReference type="VEuPathDB" id="MicrosporidiaDB:CWI37_0716p0010"/>
<dbReference type="Pfam" id="PF17013">
    <property type="entry name" value="Acetyltransf_15"/>
    <property type="match status" value="1"/>
</dbReference>
<proteinExistence type="predicted"/>
<dbReference type="CDD" id="cd04301">
    <property type="entry name" value="NAT_SF"/>
    <property type="match status" value="1"/>
</dbReference>
<dbReference type="SUPFAM" id="SSF55729">
    <property type="entry name" value="Acyl-CoA N-acyltransferases (Nat)"/>
    <property type="match status" value="1"/>
</dbReference>
<dbReference type="Proteomes" id="UP000292362">
    <property type="component" value="Unassembled WGS sequence"/>
</dbReference>
<dbReference type="EMBL" id="PITJ01000716">
    <property type="protein sequence ID" value="TBU01409.1"/>
    <property type="molecule type" value="Genomic_DNA"/>
</dbReference>
<keyword evidence="1" id="KW-0808">Transferase</keyword>
<dbReference type="InterPro" id="IPR031523">
    <property type="entry name" value="Acetyltransf_15"/>
</dbReference>
<name>A0A4Q9L1Y4_9MICR</name>